<dbReference type="SUPFAM" id="SSF50346">
    <property type="entry name" value="PRC-barrel domain"/>
    <property type="match status" value="1"/>
</dbReference>
<dbReference type="PANTHER" id="PTHR36505:SF1">
    <property type="entry name" value="BLR1072 PROTEIN"/>
    <property type="match status" value="1"/>
</dbReference>
<evidence type="ECO:0000313" key="3">
    <source>
        <dbReference type="Proteomes" id="UP001165267"/>
    </source>
</evidence>
<dbReference type="Pfam" id="PF05239">
    <property type="entry name" value="PRC"/>
    <property type="match status" value="1"/>
</dbReference>
<dbReference type="EMBL" id="JANKHG010000027">
    <property type="protein sequence ID" value="MCR2747912.1"/>
    <property type="molecule type" value="Genomic_DNA"/>
</dbReference>
<dbReference type="PANTHER" id="PTHR36505">
    <property type="entry name" value="BLR1072 PROTEIN"/>
    <property type="match status" value="1"/>
</dbReference>
<dbReference type="Proteomes" id="UP001165267">
    <property type="component" value="Unassembled WGS sequence"/>
</dbReference>
<proteinExistence type="predicted"/>
<accession>A0ABT1XKT6</accession>
<sequence length="139" mass="15333">METNYVTRDNYGMYADTAHTTDGPGPSLMGADTLLGNDVYNHDGEDLGDIKEFMIDMASGKVAYAVLSYGGLMGMGDKLFAVPWAALKLDTENKRFTLNARKDALKDAPGFDKDNWPLMSDQTWATGVHKFYGTQYKAD</sequence>
<dbReference type="RefSeq" id="WP_257513123.1">
    <property type="nucleotide sequence ID" value="NZ_JANKHG010000027.1"/>
</dbReference>
<dbReference type="Gene3D" id="2.30.30.240">
    <property type="entry name" value="PRC-barrel domain"/>
    <property type="match status" value="1"/>
</dbReference>
<gene>
    <name evidence="2" type="ORF">NSP04_14770</name>
</gene>
<reference evidence="2" key="1">
    <citation type="submission" date="2022-07" db="EMBL/GenBank/DDBJ databases">
        <authorList>
            <person name="Xamxidin M."/>
        </authorList>
    </citation>
    <scope>NUCLEOTIDE SEQUENCE</scope>
    <source>
        <strain evidence="2">YS8-69</strain>
    </source>
</reference>
<protein>
    <submittedName>
        <fullName evidence="2">PRC-barrel domain-containing protein</fullName>
    </submittedName>
</protein>
<organism evidence="2 3">
    <name type="scientific">Limnobacter parvus</name>
    <dbReference type="NCBI Taxonomy" id="2939690"/>
    <lineage>
        <taxon>Bacteria</taxon>
        <taxon>Pseudomonadati</taxon>
        <taxon>Pseudomonadota</taxon>
        <taxon>Betaproteobacteria</taxon>
        <taxon>Burkholderiales</taxon>
        <taxon>Burkholderiaceae</taxon>
        <taxon>Limnobacter</taxon>
    </lineage>
</organism>
<evidence type="ECO:0000259" key="1">
    <source>
        <dbReference type="Pfam" id="PF05239"/>
    </source>
</evidence>
<comment type="caution">
    <text evidence="2">The sequence shown here is derived from an EMBL/GenBank/DDBJ whole genome shotgun (WGS) entry which is preliminary data.</text>
</comment>
<evidence type="ECO:0000313" key="2">
    <source>
        <dbReference type="EMBL" id="MCR2747912.1"/>
    </source>
</evidence>
<dbReference type="InterPro" id="IPR027275">
    <property type="entry name" value="PRC-brl_dom"/>
</dbReference>
<name>A0ABT1XKT6_9BURK</name>
<feature type="domain" description="PRC-barrel" evidence="1">
    <location>
        <begin position="29"/>
        <end position="104"/>
    </location>
</feature>
<keyword evidence="3" id="KW-1185">Reference proteome</keyword>
<dbReference type="InterPro" id="IPR011033">
    <property type="entry name" value="PRC_barrel-like_sf"/>
</dbReference>